<evidence type="ECO:0000313" key="2">
    <source>
        <dbReference type="EMBL" id="PPR02499.1"/>
    </source>
</evidence>
<feature type="compositionally biased region" description="Polar residues" evidence="1">
    <location>
        <begin position="176"/>
        <end position="192"/>
    </location>
</feature>
<dbReference type="AlphaFoldDB" id="A0A409YHK0"/>
<proteinExistence type="predicted"/>
<sequence length="471" mass="53601">MFMPIPSNPLFHFATNNHDQDSSAAAGPMFSDLKADSYINHNEMQGGPSTIYPPLFTEREIIFIERIPLSTTSAGSMPSNHQLHNLLPTFQRWDLPFPQHWKQPEEESHKPTIDSPKVNRPSSDHVPSMTMGTSKSSHRSRVTAEPKMPTVPSKRHIVPAQSPQKRSRVEARESTDSSAAHSTNYSSVSNVHIWNRQEDKERRTDNDMNIRSHTTSNRQSQSEQHRAEIAHVGPRIPLRQNSKVEQTGSRKSQDKDQRPKRHTVSDDAESKNTVEQPPNSQTENTISPRSKTETQHPGHLSRSQALIPGKHHKAHKSSNHCDKATEGVTKARHVAANGMHNKPPIPQQRKTKSPIEKIQLVKWKNDLSTASYLLASRELTEAQSVNAYQTLCGIEWYQEMYDDSVWSLQTLKDTGLIESLNAVIGRDANGNQVDTRRVGQWDQKSREIAERILNRWFEHFQYRQPLKPARI</sequence>
<feature type="compositionally biased region" description="Basic and acidic residues" evidence="1">
    <location>
        <begin position="251"/>
        <end position="272"/>
    </location>
</feature>
<name>A0A409YHK0_9AGAR</name>
<accession>A0A409YHK0</accession>
<reference evidence="2 3" key="1">
    <citation type="journal article" date="2018" name="Evol. Lett.">
        <title>Horizontal gene cluster transfer increased hallucinogenic mushroom diversity.</title>
        <authorList>
            <person name="Reynolds H.T."/>
            <person name="Vijayakumar V."/>
            <person name="Gluck-Thaler E."/>
            <person name="Korotkin H.B."/>
            <person name="Matheny P.B."/>
            <person name="Slot J.C."/>
        </authorList>
    </citation>
    <scope>NUCLEOTIDE SEQUENCE [LARGE SCALE GENOMIC DNA]</scope>
    <source>
        <strain evidence="2 3">2629</strain>
    </source>
</reference>
<dbReference type="Proteomes" id="UP000284842">
    <property type="component" value="Unassembled WGS sequence"/>
</dbReference>
<dbReference type="InParanoid" id="A0A409YHK0"/>
<feature type="compositionally biased region" description="Polar residues" evidence="1">
    <location>
        <begin position="273"/>
        <end position="289"/>
    </location>
</feature>
<evidence type="ECO:0000313" key="3">
    <source>
        <dbReference type="Proteomes" id="UP000284842"/>
    </source>
</evidence>
<gene>
    <name evidence="2" type="ORF">CVT24_002048</name>
</gene>
<protein>
    <submittedName>
        <fullName evidence="2">Uncharacterized protein</fullName>
    </submittedName>
</protein>
<keyword evidence="3" id="KW-1185">Reference proteome</keyword>
<evidence type="ECO:0000256" key="1">
    <source>
        <dbReference type="SAM" id="MobiDB-lite"/>
    </source>
</evidence>
<feature type="compositionally biased region" description="Polar residues" evidence="1">
    <location>
        <begin position="211"/>
        <end position="222"/>
    </location>
</feature>
<comment type="caution">
    <text evidence="2">The sequence shown here is derived from an EMBL/GenBank/DDBJ whole genome shotgun (WGS) entry which is preliminary data.</text>
</comment>
<dbReference type="EMBL" id="NHTK01001168">
    <property type="protein sequence ID" value="PPR02499.1"/>
    <property type="molecule type" value="Genomic_DNA"/>
</dbReference>
<organism evidence="2 3">
    <name type="scientific">Panaeolus cyanescens</name>
    <dbReference type="NCBI Taxonomy" id="181874"/>
    <lineage>
        <taxon>Eukaryota</taxon>
        <taxon>Fungi</taxon>
        <taxon>Dikarya</taxon>
        <taxon>Basidiomycota</taxon>
        <taxon>Agaricomycotina</taxon>
        <taxon>Agaricomycetes</taxon>
        <taxon>Agaricomycetidae</taxon>
        <taxon>Agaricales</taxon>
        <taxon>Agaricineae</taxon>
        <taxon>Galeropsidaceae</taxon>
        <taxon>Panaeolus</taxon>
    </lineage>
</organism>
<feature type="compositionally biased region" description="Basic and acidic residues" evidence="1">
    <location>
        <begin position="102"/>
        <end position="112"/>
    </location>
</feature>
<feature type="region of interest" description="Disordered" evidence="1">
    <location>
        <begin position="102"/>
        <end position="300"/>
    </location>
</feature>
<feature type="compositionally biased region" description="Basic and acidic residues" evidence="1">
    <location>
        <begin position="195"/>
        <end position="210"/>
    </location>
</feature>
<feature type="compositionally biased region" description="Polar residues" evidence="1">
    <location>
        <begin position="239"/>
        <end position="250"/>
    </location>
</feature>